<feature type="transmembrane region" description="Helical" evidence="6">
    <location>
        <begin position="53"/>
        <end position="75"/>
    </location>
</feature>
<dbReference type="Pfam" id="PF01943">
    <property type="entry name" value="Polysacc_synt"/>
    <property type="match status" value="1"/>
</dbReference>
<accession>A0ABP1F5M6</accession>
<feature type="transmembrane region" description="Helical" evidence="6">
    <location>
        <begin position="386"/>
        <end position="408"/>
    </location>
</feature>
<evidence type="ECO:0000313" key="7">
    <source>
        <dbReference type="EMBL" id="CAL2105745.1"/>
    </source>
</evidence>
<feature type="transmembrane region" description="Helical" evidence="6">
    <location>
        <begin position="156"/>
        <end position="173"/>
    </location>
</feature>
<feature type="transmembrane region" description="Helical" evidence="6">
    <location>
        <begin position="361"/>
        <end position="380"/>
    </location>
</feature>
<evidence type="ECO:0000313" key="8">
    <source>
        <dbReference type="Proteomes" id="UP001497602"/>
    </source>
</evidence>
<feature type="transmembrane region" description="Helical" evidence="6">
    <location>
        <begin position="179"/>
        <end position="204"/>
    </location>
</feature>
<keyword evidence="4 6" id="KW-1133">Transmembrane helix</keyword>
<feature type="transmembrane region" description="Helical" evidence="6">
    <location>
        <begin position="328"/>
        <end position="349"/>
    </location>
</feature>
<keyword evidence="3 6" id="KW-0812">Transmembrane</keyword>
<comment type="caution">
    <text evidence="7">The sequence shown here is derived from an EMBL/GenBank/DDBJ whole genome shotgun (WGS) entry which is preliminary data.</text>
</comment>
<feature type="transmembrane region" description="Helical" evidence="6">
    <location>
        <begin position="294"/>
        <end position="313"/>
    </location>
</feature>
<dbReference type="InterPro" id="IPR002797">
    <property type="entry name" value="Polysacc_synth"/>
</dbReference>
<reference evidence="7 8" key="1">
    <citation type="submission" date="2024-05" db="EMBL/GenBank/DDBJ databases">
        <authorList>
            <person name="Duchaud E."/>
        </authorList>
    </citation>
    <scope>NUCLEOTIDE SEQUENCE [LARGE SCALE GENOMIC DNA]</scope>
    <source>
        <strain evidence="7">Ena-SAMPLE-TAB-13-05-2024-13:56:06:370-140305</strain>
    </source>
</reference>
<evidence type="ECO:0000256" key="4">
    <source>
        <dbReference type="ARBA" id="ARBA00022989"/>
    </source>
</evidence>
<evidence type="ECO:0000256" key="6">
    <source>
        <dbReference type="SAM" id="Phobius"/>
    </source>
</evidence>
<feature type="transmembrane region" description="Helical" evidence="6">
    <location>
        <begin position="263"/>
        <end position="282"/>
    </location>
</feature>
<dbReference type="RefSeq" id="WP_348737563.1">
    <property type="nucleotide sequence ID" value="NZ_CAXJRC010000009.1"/>
</dbReference>
<dbReference type="Proteomes" id="UP001497602">
    <property type="component" value="Unassembled WGS sequence"/>
</dbReference>
<sequence length="416" mass="48567">MLNKVKALLQKYKSLLSNLGYLTVIKSFNLILPLVIFPYLLRVLGAEKYGLVVFAESIITYMVILVGFGFGLSATKELSINRDHKEKVNELVSSVYIIKGVIFLLCVILFFLMLPFFSEYVKHKLLFLITMHLVLYEFLFPFWYFQGVEKMKYITYLELIGKITFIGLILFYIKSPEDYLLVPAFQGIGSFISIIGGFYIMFYYEKVKFIIPSTSIIKKNAKESLLYFTSTLSIQVFANSNRFFIGSYIGMTSLAHYDIVAKIIKILSVPTTLLRTILIPFVAKNKDKRVIRNVTKIMFVASIFIIGFIFLWARDIVYTITHKYEEDIIYFLKIYTFIILLYNLSNYYLVVGLNSFGHEKVFMKIMVYSMLLYLFLIVIVILNSLFFVECFIISLIMVELFIVFKTYYEGYKRKIL</sequence>
<dbReference type="PANTHER" id="PTHR30250">
    <property type="entry name" value="PST FAMILY PREDICTED COLANIC ACID TRANSPORTER"/>
    <property type="match status" value="1"/>
</dbReference>
<evidence type="ECO:0000256" key="3">
    <source>
        <dbReference type="ARBA" id="ARBA00022692"/>
    </source>
</evidence>
<organism evidence="7 8">
    <name type="scientific">Tenacibaculum vairaonense</name>
    <dbReference type="NCBI Taxonomy" id="3137860"/>
    <lineage>
        <taxon>Bacteria</taxon>
        <taxon>Pseudomonadati</taxon>
        <taxon>Bacteroidota</taxon>
        <taxon>Flavobacteriia</taxon>
        <taxon>Flavobacteriales</taxon>
        <taxon>Flavobacteriaceae</taxon>
        <taxon>Tenacibaculum</taxon>
    </lineage>
</organism>
<evidence type="ECO:0000256" key="1">
    <source>
        <dbReference type="ARBA" id="ARBA00004651"/>
    </source>
</evidence>
<proteinExistence type="predicted"/>
<keyword evidence="2" id="KW-1003">Cell membrane</keyword>
<keyword evidence="5 6" id="KW-0472">Membrane</keyword>
<dbReference type="InterPro" id="IPR050833">
    <property type="entry name" value="Poly_Biosynth_Transport"/>
</dbReference>
<protein>
    <submittedName>
        <fullName evidence="7">Transmembrane protein. polysaccharide export protein</fullName>
    </submittedName>
</protein>
<dbReference type="EMBL" id="CAXJRC010000009">
    <property type="protein sequence ID" value="CAL2105745.1"/>
    <property type="molecule type" value="Genomic_DNA"/>
</dbReference>
<comment type="subcellular location">
    <subcellularLocation>
        <location evidence="1">Cell membrane</location>
        <topology evidence="1">Multi-pass membrane protein</topology>
    </subcellularLocation>
</comment>
<feature type="transmembrane region" description="Helical" evidence="6">
    <location>
        <begin position="225"/>
        <end position="251"/>
    </location>
</feature>
<feature type="transmembrane region" description="Helical" evidence="6">
    <location>
        <begin position="96"/>
        <end position="118"/>
    </location>
</feature>
<dbReference type="PANTHER" id="PTHR30250:SF11">
    <property type="entry name" value="O-ANTIGEN TRANSPORTER-RELATED"/>
    <property type="match status" value="1"/>
</dbReference>
<name>A0ABP1F5M6_9FLAO</name>
<evidence type="ECO:0000256" key="5">
    <source>
        <dbReference type="ARBA" id="ARBA00023136"/>
    </source>
</evidence>
<gene>
    <name evidence="7" type="ORF">T190115A13A_180074</name>
</gene>
<evidence type="ECO:0000256" key="2">
    <source>
        <dbReference type="ARBA" id="ARBA00022475"/>
    </source>
</evidence>
<feature type="transmembrane region" description="Helical" evidence="6">
    <location>
        <begin position="21"/>
        <end position="41"/>
    </location>
</feature>
<keyword evidence="8" id="KW-1185">Reference proteome</keyword>
<feature type="transmembrane region" description="Helical" evidence="6">
    <location>
        <begin position="124"/>
        <end position="144"/>
    </location>
</feature>